<accession>A0ACC0X2B2</accession>
<reference evidence="2" key="1">
    <citation type="journal article" date="2023" name="G3 (Bethesda)">
        <title>Genome assembly and association tests identify interacting loci associated with vigor, precocity, and sex in interspecific pistachio rootstocks.</title>
        <authorList>
            <person name="Palmer W."/>
            <person name="Jacygrad E."/>
            <person name="Sagayaradj S."/>
            <person name="Cavanaugh K."/>
            <person name="Han R."/>
            <person name="Bertier L."/>
            <person name="Beede B."/>
            <person name="Kafkas S."/>
            <person name="Golino D."/>
            <person name="Preece J."/>
            <person name="Michelmore R."/>
        </authorList>
    </citation>
    <scope>NUCLEOTIDE SEQUENCE [LARGE SCALE GENOMIC DNA]</scope>
</reference>
<proteinExistence type="predicted"/>
<sequence>MEEDGLSEEQIQDKPEISLHAIVGFRDPKTMRIRGHLSYQPVTVLIDSGSTHNFINEQLAMKVGLHPNSVGNLEVMVAFGERLSSLGCDVVLRAQCIDKVVSDQEIHKLMQMKGILLKLVPVDKNNNVQ</sequence>
<evidence type="ECO:0000313" key="1">
    <source>
        <dbReference type="EMBL" id="KAJ0009782.1"/>
    </source>
</evidence>
<organism evidence="1 2">
    <name type="scientific">Pistacia integerrima</name>
    <dbReference type="NCBI Taxonomy" id="434235"/>
    <lineage>
        <taxon>Eukaryota</taxon>
        <taxon>Viridiplantae</taxon>
        <taxon>Streptophyta</taxon>
        <taxon>Embryophyta</taxon>
        <taxon>Tracheophyta</taxon>
        <taxon>Spermatophyta</taxon>
        <taxon>Magnoliopsida</taxon>
        <taxon>eudicotyledons</taxon>
        <taxon>Gunneridae</taxon>
        <taxon>Pentapetalae</taxon>
        <taxon>rosids</taxon>
        <taxon>malvids</taxon>
        <taxon>Sapindales</taxon>
        <taxon>Anacardiaceae</taxon>
        <taxon>Pistacia</taxon>
    </lineage>
</organism>
<name>A0ACC0X2B2_9ROSI</name>
<keyword evidence="2" id="KW-1185">Reference proteome</keyword>
<dbReference type="EMBL" id="CM047749">
    <property type="protein sequence ID" value="KAJ0009782.1"/>
    <property type="molecule type" value="Genomic_DNA"/>
</dbReference>
<evidence type="ECO:0000313" key="2">
    <source>
        <dbReference type="Proteomes" id="UP001163603"/>
    </source>
</evidence>
<comment type="caution">
    <text evidence="1">The sequence shown here is derived from an EMBL/GenBank/DDBJ whole genome shotgun (WGS) entry which is preliminary data.</text>
</comment>
<dbReference type="Proteomes" id="UP001163603">
    <property type="component" value="Chromosome 14"/>
</dbReference>
<gene>
    <name evidence="1" type="ORF">Pint_32852</name>
</gene>
<protein>
    <submittedName>
        <fullName evidence="1">Uncharacterized protein</fullName>
    </submittedName>
</protein>